<dbReference type="AlphaFoldDB" id="A0A6P7EX37"/>
<comment type="function">
    <text evidence="6">Hydrolyzes 3-hydroxyisobutyryl-CoA (HIBYL-CoA), a saline catabolite. Has high activity toward isobutyryl-CoA. Could be an isobutyryl-CoA dehydrogenase that functions in valine catabolism. Also hydrolyzes 3-hydroxypropanoyl-CoA.</text>
</comment>
<comment type="similarity">
    <text evidence="2">Belongs to the enoyl-CoA hydratase/isomerase family.</text>
</comment>
<dbReference type="GO" id="GO:0003860">
    <property type="term" value="F:3-hydroxyisobutyryl-CoA hydrolase activity"/>
    <property type="evidence" value="ECO:0007669"/>
    <property type="project" value="UniProtKB-EC"/>
</dbReference>
<name>A0A6P7EX37_DIAVI</name>
<evidence type="ECO:0000259" key="8">
    <source>
        <dbReference type="Pfam" id="PF16113"/>
    </source>
</evidence>
<dbReference type="InterPro" id="IPR045004">
    <property type="entry name" value="ECH_dom"/>
</dbReference>
<dbReference type="CDD" id="cd06558">
    <property type="entry name" value="crotonase-like"/>
    <property type="match status" value="1"/>
</dbReference>
<dbReference type="InterPro" id="IPR029045">
    <property type="entry name" value="ClpP/crotonase-like_dom_sf"/>
</dbReference>
<proteinExistence type="inferred from homology"/>
<dbReference type="KEGG" id="dvv:114324149"/>
<evidence type="ECO:0000256" key="4">
    <source>
        <dbReference type="ARBA" id="ARBA00016714"/>
    </source>
</evidence>
<dbReference type="InParanoid" id="A0A6P7EX37"/>
<dbReference type="EC" id="3.1.2.4" evidence="3"/>
<dbReference type="Gene3D" id="3.90.226.10">
    <property type="entry name" value="2-enoyl-CoA Hydratase, Chain A, domain 1"/>
    <property type="match status" value="1"/>
</dbReference>
<comment type="catalytic activity">
    <reaction evidence="1">
        <text>3-hydroxy-2-methylpropanoyl-CoA + H2O = 3-hydroxy-2-methylpropanoate + CoA + H(+)</text>
        <dbReference type="Rhea" id="RHEA:20888"/>
        <dbReference type="ChEBI" id="CHEBI:11805"/>
        <dbReference type="ChEBI" id="CHEBI:15377"/>
        <dbReference type="ChEBI" id="CHEBI:15378"/>
        <dbReference type="ChEBI" id="CHEBI:57287"/>
        <dbReference type="ChEBI" id="CHEBI:57340"/>
        <dbReference type="EC" id="3.1.2.4"/>
    </reaction>
</comment>
<dbReference type="NCBIfam" id="NF004127">
    <property type="entry name" value="PRK05617.1"/>
    <property type="match status" value="1"/>
</dbReference>
<gene>
    <name evidence="9" type="primary">LOC114324149</name>
</gene>
<accession>A0A6P7EX37</accession>
<dbReference type="InterPro" id="IPR032259">
    <property type="entry name" value="HIBYL-CoA-H"/>
</dbReference>
<dbReference type="Pfam" id="PF16113">
    <property type="entry name" value="ECH_2"/>
    <property type="match status" value="1"/>
</dbReference>
<dbReference type="RefSeq" id="XP_028127694.1">
    <property type="nucleotide sequence ID" value="XM_028271893.1"/>
</dbReference>
<evidence type="ECO:0000256" key="1">
    <source>
        <dbReference type="ARBA" id="ARBA00001709"/>
    </source>
</evidence>
<evidence type="ECO:0000256" key="5">
    <source>
        <dbReference type="ARBA" id="ARBA00022801"/>
    </source>
</evidence>
<evidence type="ECO:0000256" key="7">
    <source>
        <dbReference type="ARBA" id="ARBA00031181"/>
    </source>
</evidence>
<dbReference type="UniPathway" id="UPA00362"/>
<organism evidence="9">
    <name type="scientific">Diabrotica virgifera virgifera</name>
    <name type="common">western corn rootworm</name>
    <dbReference type="NCBI Taxonomy" id="50390"/>
    <lineage>
        <taxon>Eukaryota</taxon>
        <taxon>Metazoa</taxon>
        <taxon>Ecdysozoa</taxon>
        <taxon>Arthropoda</taxon>
        <taxon>Hexapoda</taxon>
        <taxon>Insecta</taxon>
        <taxon>Pterygota</taxon>
        <taxon>Neoptera</taxon>
        <taxon>Endopterygota</taxon>
        <taxon>Coleoptera</taxon>
        <taxon>Polyphaga</taxon>
        <taxon>Cucujiformia</taxon>
        <taxon>Chrysomeloidea</taxon>
        <taxon>Chrysomelidae</taxon>
        <taxon>Galerucinae</taxon>
        <taxon>Diabroticina</taxon>
        <taxon>Diabroticites</taxon>
        <taxon>Diabrotica</taxon>
    </lineage>
</organism>
<sequence length="379" mass="42851">MSLSSPSCLFIRLIQRHTHITSRKCSTQSVLTKEVGKNAVVILNRPKVLNSMNVDLQKNVYKTLMDLQNKKSLIVMKGAGDRAFSSGGDLVLLKEAGLKQDWVYTNEMIIYLNANMHLIRNYKMPIIALMNGITMGGGAGYSVNSRFRVATEKTKFAMPEVKVGFLPNASATYFFHRTIGHLGYYLALTGSTIIGPDVLRAGFATHYCNHSDLPLLEEELLNCSSDRSNNAVLDTFCQKDIPELTLQPVMDKINKCFSESTVESIFTKLRDDGSPWARDTLNLMEKYSPSSLKVILKQLQKGKGMSWLECLNMEYNLTVNFYKFKDSYEGTRVVLQDKNDTPKWDPPNLADVTEELVEKHFERNSQEECNKLIKEIESS</sequence>
<reference evidence="9" key="1">
    <citation type="submission" date="2025-08" db="UniProtKB">
        <authorList>
            <consortium name="RefSeq"/>
        </authorList>
    </citation>
    <scope>IDENTIFICATION</scope>
    <source>
        <tissue evidence="9">Whole insect</tissue>
    </source>
</reference>
<feature type="domain" description="Enoyl-CoA hydratase/isomerase" evidence="8">
    <location>
        <begin position="40"/>
        <end position="361"/>
    </location>
</feature>
<keyword evidence="5" id="KW-0378">Hydrolase</keyword>
<evidence type="ECO:0000256" key="2">
    <source>
        <dbReference type="ARBA" id="ARBA00005254"/>
    </source>
</evidence>
<dbReference type="GO" id="GO:0006574">
    <property type="term" value="P:L-valine catabolic process"/>
    <property type="evidence" value="ECO:0007669"/>
    <property type="project" value="UniProtKB-UniPathway"/>
</dbReference>
<dbReference type="OrthoDB" id="1737613at2759"/>
<protein>
    <recommendedName>
        <fullName evidence="4">3-hydroxyisobutyryl-CoA hydrolase, mitochondrial</fullName>
        <ecNumber evidence="3">3.1.2.4</ecNumber>
    </recommendedName>
    <alternativeName>
        <fullName evidence="7">3-hydroxyisobutyryl-coenzyme A hydrolase</fullName>
    </alternativeName>
</protein>
<dbReference type="PANTHER" id="PTHR43176:SF3">
    <property type="entry name" value="3-HYDROXYISOBUTYRYL-COA HYDROLASE, MITOCHONDRIAL"/>
    <property type="match status" value="1"/>
</dbReference>
<evidence type="ECO:0000256" key="3">
    <source>
        <dbReference type="ARBA" id="ARBA00011915"/>
    </source>
</evidence>
<dbReference type="PANTHER" id="PTHR43176">
    <property type="entry name" value="3-HYDROXYISOBUTYRYL-COA HYDROLASE-RELATED"/>
    <property type="match status" value="1"/>
</dbReference>
<evidence type="ECO:0000256" key="6">
    <source>
        <dbReference type="ARBA" id="ARBA00024871"/>
    </source>
</evidence>
<dbReference type="GO" id="GO:0005739">
    <property type="term" value="C:mitochondrion"/>
    <property type="evidence" value="ECO:0007669"/>
    <property type="project" value="TreeGrafter"/>
</dbReference>
<evidence type="ECO:0000313" key="9">
    <source>
        <dbReference type="RefSeq" id="XP_028127694.1"/>
    </source>
</evidence>
<dbReference type="SUPFAM" id="SSF52096">
    <property type="entry name" value="ClpP/crotonase"/>
    <property type="match status" value="1"/>
</dbReference>